<dbReference type="SUPFAM" id="SSF53448">
    <property type="entry name" value="Nucleotide-diphospho-sugar transferases"/>
    <property type="match status" value="1"/>
</dbReference>
<organism evidence="1">
    <name type="scientific">marine metagenome</name>
    <dbReference type="NCBI Taxonomy" id="408172"/>
    <lineage>
        <taxon>unclassified sequences</taxon>
        <taxon>metagenomes</taxon>
        <taxon>ecological metagenomes</taxon>
    </lineage>
</organism>
<gene>
    <name evidence="1" type="ORF">METZ01_LOCUS213887</name>
</gene>
<dbReference type="EMBL" id="UINC01049354">
    <property type="protein sequence ID" value="SVB61033.1"/>
    <property type="molecule type" value="Genomic_DNA"/>
</dbReference>
<evidence type="ECO:0008006" key="2">
    <source>
        <dbReference type="Google" id="ProtNLM"/>
    </source>
</evidence>
<dbReference type="InterPro" id="IPR029044">
    <property type="entry name" value="Nucleotide-diphossugar_trans"/>
</dbReference>
<dbReference type="NCBIfam" id="TIGR04440">
    <property type="entry name" value="glyco_TIGR04440"/>
    <property type="match status" value="1"/>
</dbReference>
<feature type="non-terminal residue" evidence="1">
    <location>
        <position position="314"/>
    </location>
</feature>
<proteinExistence type="predicted"/>
<name>A0A382FFN6_9ZZZZ</name>
<evidence type="ECO:0000313" key="1">
    <source>
        <dbReference type="EMBL" id="SVB61033.1"/>
    </source>
</evidence>
<reference evidence="1" key="1">
    <citation type="submission" date="2018-05" db="EMBL/GenBank/DDBJ databases">
        <authorList>
            <person name="Lanie J.A."/>
            <person name="Ng W.-L."/>
            <person name="Kazmierczak K.M."/>
            <person name="Andrzejewski T.M."/>
            <person name="Davidsen T.M."/>
            <person name="Wayne K.J."/>
            <person name="Tettelin H."/>
            <person name="Glass J.I."/>
            <person name="Rusch D."/>
            <person name="Podicherti R."/>
            <person name="Tsui H.-C.T."/>
            <person name="Winkler M.E."/>
        </authorList>
    </citation>
    <scope>NUCLEOTIDE SEQUENCE</scope>
</reference>
<dbReference type="InterPro" id="IPR031042">
    <property type="entry name" value="Glyco_TIGR04440"/>
</dbReference>
<accession>A0A382FFN6</accession>
<sequence>MSHLTLGESGHVDGGTTTAIEDWCLDALKRHSGAGSELSGELSNLTVVVPSWRRQDYLLRQIRYWSASSASLIIVDGSRLPLPDRIRSAVEAHPRITYRHDLLSQADRLRLAGGLIESPYAVMLGDDEFHLPAGLSASIRVLEDDQKLVGCKGQVLSFSPVGPYRRSVFARCYLSMHGHSIRHSDPADRLIAAMSDYTMATCYAVLRTPVWRRSWGSLGEYESGHAAELQQAMAVYLLGPFTTTSHVQWLRSIENPPAPLSPAEEKDGRIWFPEWWEGQRYEAERVAFVSRLAELVADELGADRDECASWVMAG</sequence>
<protein>
    <recommendedName>
        <fullName evidence="2">Glycosyltransferase 2-like domain-containing protein</fullName>
    </recommendedName>
</protein>
<dbReference type="AlphaFoldDB" id="A0A382FFN6"/>